<protein>
    <submittedName>
        <fullName evidence="1">Uncharacterized protein</fullName>
    </submittedName>
</protein>
<dbReference type="Proteomes" id="UP000230069">
    <property type="component" value="Unassembled WGS sequence"/>
</dbReference>
<evidence type="ECO:0000313" key="2">
    <source>
        <dbReference type="Proteomes" id="UP000230069"/>
    </source>
</evidence>
<gene>
    <name evidence="1" type="ORF">AQUCO_02800193v1</name>
</gene>
<organism evidence="1 2">
    <name type="scientific">Aquilegia coerulea</name>
    <name type="common">Rocky mountain columbine</name>
    <dbReference type="NCBI Taxonomy" id="218851"/>
    <lineage>
        <taxon>Eukaryota</taxon>
        <taxon>Viridiplantae</taxon>
        <taxon>Streptophyta</taxon>
        <taxon>Embryophyta</taxon>
        <taxon>Tracheophyta</taxon>
        <taxon>Spermatophyta</taxon>
        <taxon>Magnoliopsida</taxon>
        <taxon>Ranunculales</taxon>
        <taxon>Ranunculaceae</taxon>
        <taxon>Thalictroideae</taxon>
        <taxon>Aquilegia</taxon>
    </lineage>
</organism>
<dbReference type="EMBL" id="KZ305045">
    <property type="protein sequence ID" value="PIA38338.1"/>
    <property type="molecule type" value="Genomic_DNA"/>
</dbReference>
<proteinExistence type="predicted"/>
<dbReference type="AlphaFoldDB" id="A0A2G5D4A9"/>
<dbReference type="InParanoid" id="A0A2G5D4A9"/>
<reference evidence="1 2" key="1">
    <citation type="submission" date="2017-09" db="EMBL/GenBank/DDBJ databases">
        <title>WGS assembly of Aquilegia coerulea Goldsmith.</title>
        <authorList>
            <person name="Hodges S."/>
            <person name="Kramer E."/>
            <person name="Nordborg M."/>
            <person name="Tomkins J."/>
            <person name="Borevitz J."/>
            <person name="Derieg N."/>
            <person name="Yan J."/>
            <person name="Mihaltcheva S."/>
            <person name="Hayes R.D."/>
            <person name="Rokhsar D."/>
        </authorList>
    </citation>
    <scope>NUCLEOTIDE SEQUENCE [LARGE SCALE GENOMIC DNA]</scope>
    <source>
        <strain evidence="2">cv. Goldsmith</strain>
    </source>
</reference>
<evidence type="ECO:0000313" key="1">
    <source>
        <dbReference type="EMBL" id="PIA38338.1"/>
    </source>
</evidence>
<name>A0A2G5D4A9_AQUCA</name>
<accession>A0A2G5D4A9</accession>
<sequence>MTPKARITTLQFSSVLKTTSKMPKDKFKRYLSPFRGVMMLKPKTATPTIGYVMHKASRQIMKTPLMSSKFLQTSTINSIRY</sequence>
<keyword evidence="2" id="KW-1185">Reference proteome</keyword>